<keyword evidence="12" id="KW-0028">Amino-acid biosynthesis</keyword>
<evidence type="ECO:0000256" key="13">
    <source>
        <dbReference type="PIRNR" id="PIRNR000099"/>
    </source>
</evidence>
<dbReference type="PANTHER" id="PTHR21256:SF2">
    <property type="entry name" value="HISTIDINE BIOSYNTHESIS TRIFUNCTIONAL PROTEIN"/>
    <property type="match status" value="1"/>
</dbReference>
<feature type="binding site" evidence="12 16">
    <location>
        <position position="371"/>
    </location>
    <ligand>
        <name>substrate</name>
    </ligand>
</feature>
<dbReference type="InterPro" id="IPR001692">
    <property type="entry name" value="Histidinol_DH_CS"/>
</dbReference>
<evidence type="ECO:0000256" key="16">
    <source>
        <dbReference type="PIRSR" id="PIRSR000099-3"/>
    </source>
</evidence>
<evidence type="ECO:0000256" key="7">
    <source>
        <dbReference type="ARBA" id="ARBA00022833"/>
    </source>
</evidence>
<keyword evidence="20" id="KW-1185">Reference proteome</keyword>
<keyword evidence="10 12" id="KW-0368">Histidine biosynthesis</keyword>
<dbReference type="UniPathway" id="UPA00031">
    <property type="reaction ID" value="UER00014"/>
</dbReference>
<comment type="cofactor">
    <cofactor evidence="12 17">
        <name>Zn(2+)</name>
        <dbReference type="ChEBI" id="CHEBI:29105"/>
    </cofactor>
    <text evidence="12 17">Binds 1 zinc ion per subunit.</text>
</comment>
<feature type="binding site" evidence="12 17">
    <location>
        <position position="271"/>
    </location>
    <ligand>
        <name>Zn(2+)</name>
        <dbReference type="ChEBI" id="CHEBI:29105"/>
    </ligand>
</feature>
<feature type="binding site" evidence="12 17">
    <location>
        <position position="371"/>
    </location>
    <ligand>
        <name>Zn(2+)</name>
        <dbReference type="ChEBI" id="CHEBI:29105"/>
    </ligand>
</feature>
<dbReference type="HAMAP" id="MF_01024">
    <property type="entry name" value="HisD"/>
    <property type="match status" value="1"/>
</dbReference>
<evidence type="ECO:0000256" key="14">
    <source>
        <dbReference type="PIRSR" id="PIRSR000099-1"/>
    </source>
</evidence>
<feature type="binding site" evidence="12 16">
    <location>
        <position position="271"/>
    </location>
    <ligand>
        <name>substrate</name>
    </ligand>
</feature>
<evidence type="ECO:0000256" key="17">
    <source>
        <dbReference type="PIRSR" id="PIRSR000099-4"/>
    </source>
</evidence>
<evidence type="ECO:0000313" key="20">
    <source>
        <dbReference type="Proteomes" id="UP000320443"/>
    </source>
</evidence>
<feature type="binding site" evidence="12 16">
    <location>
        <position position="268"/>
    </location>
    <ligand>
        <name>substrate</name>
    </ligand>
</feature>
<feature type="active site" description="Proton acceptor" evidence="12 14">
    <location>
        <position position="337"/>
    </location>
</feature>
<feature type="binding site" evidence="12 16">
    <location>
        <position position="246"/>
    </location>
    <ligand>
        <name>substrate</name>
    </ligand>
</feature>
<dbReference type="GO" id="GO:0005829">
    <property type="term" value="C:cytosol"/>
    <property type="evidence" value="ECO:0007669"/>
    <property type="project" value="TreeGrafter"/>
</dbReference>
<dbReference type="EMBL" id="VKDK01000002">
    <property type="protein sequence ID" value="TRX64201.1"/>
    <property type="molecule type" value="Genomic_DNA"/>
</dbReference>
<evidence type="ECO:0000256" key="15">
    <source>
        <dbReference type="PIRSR" id="PIRSR000099-2"/>
    </source>
</evidence>
<evidence type="ECO:0000256" key="9">
    <source>
        <dbReference type="ARBA" id="ARBA00023027"/>
    </source>
</evidence>
<keyword evidence="8 12" id="KW-0560">Oxidoreductase</keyword>
<keyword evidence="9 12" id="KW-0520">NAD</keyword>
<feature type="binding site" evidence="12 15">
    <location>
        <position position="223"/>
    </location>
    <ligand>
        <name>NAD(+)</name>
        <dbReference type="ChEBI" id="CHEBI:57540"/>
    </ligand>
</feature>
<comment type="catalytic activity">
    <reaction evidence="11 12">
        <text>L-histidinol + 2 NAD(+) + H2O = L-histidine + 2 NADH + 3 H(+)</text>
        <dbReference type="Rhea" id="RHEA:20641"/>
        <dbReference type="ChEBI" id="CHEBI:15377"/>
        <dbReference type="ChEBI" id="CHEBI:15378"/>
        <dbReference type="ChEBI" id="CHEBI:57540"/>
        <dbReference type="ChEBI" id="CHEBI:57595"/>
        <dbReference type="ChEBI" id="CHEBI:57699"/>
        <dbReference type="ChEBI" id="CHEBI:57945"/>
        <dbReference type="EC" id="1.1.1.23"/>
    </reaction>
</comment>
<dbReference type="GO" id="GO:0004399">
    <property type="term" value="F:histidinol dehydrogenase activity"/>
    <property type="evidence" value="ECO:0007669"/>
    <property type="project" value="UniProtKB-UniRule"/>
</dbReference>
<dbReference type="SUPFAM" id="SSF53720">
    <property type="entry name" value="ALDH-like"/>
    <property type="match status" value="1"/>
</dbReference>
<feature type="binding site" evidence="12 16">
    <location>
        <position position="430"/>
    </location>
    <ligand>
        <name>substrate</name>
    </ligand>
</feature>
<dbReference type="CDD" id="cd06572">
    <property type="entry name" value="Histidinol_dh"/>
    <property type="match status" value="1"/>
</dbReference>
<comment type="pathway">
    <text evidence="2 12">Amino-acid biosynthesis; L-histidine biosynthesis; L-histidine from 5-phospho-alpha-D-ribose 1-diphosphate: step 9/9.</text>
</comment>
<dbReference type="InterPro" id="IPR022695">
    <property type="entry name" value="Histidinol_DH_monofunct"/>
</dbReference>
<proteinExistence type="inferred from homology"/>
<feature type="binding site" evidence="12 15">
    <location>
        <position position="129"/>
    </location>
    <ligand>
        <name>NAD(+)</name>
        <dbReference type="ChEBI" id="CHEBI:57540"/>
    </ligand>
</feature>
<comment type="caution">
    <text evidence="19">The sequence shown here is derived from an EMBL/GenBank/DDBJ whole genome shotgun (WGS) entry which is preliminary data.</text>
</comment>
<accession>A0A553G3X2</accession>
<dbReference type="InterPro" id="IPR012131">
    <property type="entry name" value="Hstdl_DH"/>
</dbReference>
<evidence type="ECO:0000313" key="19">
    <source>
        <dbReference type="EMBL" id="TRX64201.1"/>
    </source>
</evidence>
<evidence type="ECO:0000256" key="5">
    <source>
        <dbReference type="ARBA" id="ARBA00016531"/>
    </source>
</evidence>
<gene>
    <name evidence="12 19" type="primary">hisD</name>
    <name evidence="19" type="ORF">FNY97_02470</name>
</gene>
<comment type="similarity">
    <text evidence="3 12 13 18">Belongs to the histidinol dehydrogenase family.</text>
</comment>
<feature type="binding site" evidence="12 15">
    <location>
        <position position="193"/>
    </location>
    <ligand>
        <name>NAD(+)</name>
        <dbReference type="ChEBI" id="CHEBI:57540"/>
    </ligand>
</feature>
<dbReference type="GO" id="GO:0000105">
    <property type="term" value="P:L-histidine biosynthetic process"/>
    <property type="evidence" value="ECO:0007669"/>
    <property type="project" value="UniProtKB-UniRule"/>
</dbReference>
<organism evidence="19 20">
    <name type="scientific">Corynebacterium hiratae</name>
    <dbReference type="NCBI Taxonomy" id="3139423"/>
    <lineage>
        <taxon>Bacteria</taxon>
        <taxon>Bacillati</taxon>
        <taxon>Actinomycetota</taxon>
        <taxon>Actinomycetes</taxon>
        <taxon>Mycobacteriales</taxon>
        <taxon>Corynebacteriaceae</taxon>
        <taxon>Corynebacterium</taxon>
    </lineage>
</organism>
<dbReference type="RefSeq" id="WP_144013020.1">
    <property type="nucleotide sequence ID" value="NZ_VKDK01000002.1"/>
</dbReference>
<dbReference type="PANTHER" id="PTHR21256">
    <property type="entry name" value="HISTIDINOL DEHYDROGENASE HDH"/>
    <property type="match status" value="1"/>
</dbReference>
<feature type="binding site" evidence="12 16">
    <location>
        <position position="338"/>
    </location>
    <ligand>
        <name>substrate</name>
    </ligand>
</feature>
<dbReference type="PRINTS" id="PR00083">
    <property type="entry name" value="HOLDHDRGNASE"/>
</dbReference>
<evidence type="ECO:0000256" key="1">
    <source>
        <dbReference type="ARBA" id="ARBA00003850"/>
    </source>
</evidence>
<dbReference type="FunFam" id="3.40.50.1980:FF:000001">
    <property type="entry name" value="Histidinol dehydrogenase"/>
    <property type="match status" value="1"/>
</dbReference>
<dbReference type="GO" id="GO:0008270">
    <property type="term" value="F:zinc ion binding"/>
    <property type="evidence" value="ECO:0007669"/>
    <property type="project" value="UniProtKB-UniRule"/>
</dbReference>
<evidence type="ECO:0000256" key="18">
    <source>
        <dbReference type="RuleBase" id="RU004175"/>
    </source>
</evidence>
<comment type="function">
    <text evidence="1 12">Catalyzes the sequential NAD-dependent oxidations of L-histidinol to L-histidinaldehyde and then to L-histidine.</text>
</comment>
<evidence type="ECO:0000256" key="4">
    <source>
        <dbReference type="ARBA" id="ARBA00012965"/>
    </source>
</evidence>
<dbReference type="NCBIfam" id="TIGR00069">
    <property type="entry name" value="hisD"/>
    <property type="match status" value="1"/>
</dbReference>
<evidence type="ECO:0000256" key="2">
    <source>
        <dbReference type="ARBA" id="ARBA00004940"/>
    </source>
</evidence>
<feature type="binding site" evidence="12 17">
    <location>
        <position position="430"/>
    </location>
    <ligand>
        <name>Zn(2+)</name>
        <dbReference type="ChEBI" id="CHEBI:29105"/>
    </ligand>
</feature>
<feature type="binding site" evidence="12 16">
    <location>
        <position position="425"/>
    </location>
    <ligand>
        <name>substrate</name>
    </ligand>
</feature>
<keyword evidence="7 12" id="KW-0862">Zinc</keyword>
<evidence type="ECO:0000256" key="12">
    <source>
        <dbReference type="HAMAP-Rule" id="MF_01024"/>
    </source>
</evidence>
<dbReference type="Pfam" id="PF00815">
    <property type="entry name" value="Histidinol_dh"/>
    <property type="match status" value="1"/>
</dbReference>
<dbReference type="PROSITE" id="PS00611">
    <property type="entry name" value="HISOL_DEHYDROGENASE"/>
    <property type="match status" value="1"/>
</dbReference>
<dbReference type="PIRSF" id="PIRSF000099">
    <property type="entry name" value="Histidinol_dh"/>
    <property type="match status" value="1"/>
</dbReference>
<evidence type="ECO:0000256" key="6">
    <source>
        <dbReference type="ARBA" id="ARBA00022723"/>
    </source>
</evidence>
<evidence type="ECO:0000256" key="8">
    <source>
        <dbReference type="ARBA" id="ARBA00023002"/>
    </source>
</evidence>
<dbReference type="InterPro" id="IPR016161">
    <property type="entry name" value="Ald_DH/histidinol_DH"/>
</dbReference>
<protein>
    <recommendedName>
        <fullName evidence="5 12">Histidinol dehydrogenase</fullName>
        <shortName evidence="12">HDH</shortName>
        <ecNumber evidence="4 12">1.1.1.23</ecNumber>
    </recommendedName>
</protein>
<dbReference type="Proteomes" id="UP000320443">
    <property type="component" value="Unassembled WGS sequence"/>
</dbReference>
<feature type="binding site" evidence="12 17">
    <location>
        <position position="268"/>
    </location>
    <ligand>
        <name>Zn(2+)</name>
        <dbReference type="ChEBI" id="CHEBI:29105"/>
    </ligand>
</feature>
<evidence type="ECO:0000256" key="11">
    <source>
        <dbReference type="ARBA" id="ARBA00049489"/>
    </source>
</evidence>
<keyword evidence="6 12" id="KW-0479">Metal-binding</keyword>
<evidence type="ECO:0000256" key="10">
    <source>
        <dbReference type="ARBA" id="ARBA00023102"/>
    </source>
</evidence>
<evidence type="ECO:0000256" key="3">
    <source>
        <dbReference type="ARBA" id="ARBA00010178"/>
    </source>
</evidence>
<feature type="active site" description="Proton acceptor" evidence="12 14">
    <location>
        <position position="338"/>
    </location>
</feature>
<dbReference type="Gene3D" id="3.40.50.1980">
    <property type="entry name" value="Nitrogenase molybdenum iron protein domain"/>
    <property type="match status" value="2"/>
</dbReference>
<name>A0A553G3X2_9CORY</name>
<sequence length="449" mass="46831">MLRTIDLRGETLTTSRLRRVLPRGGTDVSSVMDTVIPMVNKVREGGVAAALDFGEKFDGIRPAAVRVPHEELEKAAQELDPQVRAAIEESIARVRAVHADQKPAPHTTTLAPGATVTEVFQPIERVGLYVPGGKAVYPSSVIMNAVPAQEAGAEAMVVASPPQKEFGGLPHPTVLATCHMLGVDDVWAVGGGQAIALLAYGDDEPATGEDALEPVDIITGPGNVFVAAAKRAVHGVVGIDAEAGPTEIAILADETANPVYVAYDLISQAEHDPMAASVLITDSEELAAAVNAEVAQRYTATANAERAAEALRGEQSGIVLVDDLEAGIAVADAYAAEHLEVHTKNARAVAERIRHAGAIFVGDYSPVPLGDYSAGSNHVLPTSGTARFSAGLSTHTFLRPVNLIEYDRAALGEVAENVIAFATAEALPAHGEAIAARFADAPDTQKVEA</sequence>
<dbReference type="AlphaFoldDB" id="A0A553G3X2"/>
<reference evidence="19 20" key="1">
    <citation type="submission" date="2019-07" db="EMBL/GenBank/DDBJ databases">
        <title>Draft genome of C. aurimucosum strain 2274.</title>
        <authorList>
            <person name="Pacheco L.G.C."/>
            <person name="Aguiar E.R.G.R."/>
            <person name="Santos C.S."/>
            <person name="Rocha D.J.P.G."/>
            <person name="Sant'Anna L.O."/>
            <person name="Mattos-Guaraldi A.L."/>
            <person name="Santos L.S."/>
        </authorList>
    </citation>
    <scope>NUCLEOTIDE SEQUENCE [LARGE SCALE GENOMIC DNA]</scope>
    <source>
        <strain evidence="19 20">2274</strain>
    </source>
</reference>
<dbReference type="EC" id="1.1.1.23" evidence="4 12"/>
<dbReference type="Gene3D" id="1.20.5.1300">
    <property type="match status" value="1"/>
</dbReference>
<dbReference type="GO" id="GO:0051287">
    <property type="term" value="F:NAD binding"/>
    <property type="evidence" value="ECO:0007669"/>
    <property type="project" value="InterPro"/>
</dbReference>